<feature type="chain" id="PRO_5030835728" evidence="1">
    <location>
        <begin position="32"/>
        <end position="92"/>
    </location>
</feature>
<keyword evidence="1" id="KW-0732">Signal</keyword>
<dbReference type="AlphaFoldDB" id="A0A7W0CR77"/>
<gene>
    <name evidence="2" type="ORF">HNR30_007244</name>
</gene>
<keyword evidence="3" id="KW-1185">Reference proteome</keyword>
<organism evidence="2 3">
    <name type="scientific">Nonomuraea soli</name>
    <dbReference type="NCBI Taxonomy" id="1032476"/>
    <lineage>
        <taxon>Bacteria</taxon>
        <taxon>Bacillati</taxon>
        <taxon>Actinomycetota</taxon>
        <taxon>Actinomycetes</taxon>
        <taxon>Streptosporangiales</taxon>
        <taxon>Streptosporangiaceae</taxon>
        <taxon>Nonomuraea</taxon>
    </lineage>
</organism>
<evidence type="ECO:0000313" key="2">
    <source>
        <dbReference type="EMBL" id="MBA2895858.1"/>
    </source>
</evidence>
<feature type="signal peptide" evidence="1">
    <location>
        <begin position="1"/>
        <end position="31"/>
    </location>
</feature>
<evidence type="ECO:0000256" key="1">
    <source>
        <dbReference type="SAM" id="SignalP"/>
    </source>
</evidence>
<protein>
    <submittedName>
        <fullName evidence="2">ABC-type glycerol-3-phosphate transport system substrate-binding protein</fullName>
    </submittedName>
</protein>
<sequence>MSKLRTTLTGAALATALAGGLMGFGATSASAGTVSGITTASPVVSGHKCIWIGKKLKVYKGYKVRKVTIVWKNGDWHIKRTWGCSLKKKWRW</sequence>
<accession>A0A7W0CR77</accession>
<reference evidence="2 3" key="1">
    <citation type="submission" date="2020-07" db="EMBL/GenBank/DDBJ databases">
        <title>Genomic Encyclopedia of Type Strains, Phase IV (KMG-IV): sequencing the most valuable type-strain genomes for metagenomic binning, comparative biology and taxonomic classification.</title>
        <authorList>
            <person name="Goeker M."/>
        </authorList>
    </citation>
    <scope>NUCLEOTIDE SEQUENCE [LARGE SCALE GENOMIC DNA]</scope>
    <source>
        <strain evidence="2 3">DSM 45533</strain>
    </source>
</reference>
<dbReference type="EMBL" id="JACDUR010000007">
    <property type="protein sequence ID" value="MBA2895858.1"/>
    <property type="molecule type" value="Genomic_DNA"/>
</dbReference>
<dbReference type="RefSeq" id="WP_181614544.1">
    <property type="nucleotide sequence ID" value="NZ_BAABAM010000011.1"/>
</dbReference>
<name>A0A7W0CR77_9ACTN</name>
<proteinExistence type="predicted"/>
<evidence type="ECO:0000313" key="3">
    <source>
        <dbReference type="Proteomes" id="UP000530928"/>
    </source>
</evidence>
<dbReference type="Proteomes" id="UP000530928">
    <property type="component" value="Unassembled WGS sequence"/>
</dbReference>
<comment type="caution">
    <text evidence="2">The sequence shown here is derived from an EMBL/GenBank/DDBJ whole genome shotgun (WGS) entry which is preliminary data.</text>
</comment>